<dbReference type="SUPFAM" id="SSF88659">
    <property type="entry name" value="Sigma3 and sigma4 domains of RNA polymerase sigma factors"/>
    <property type="match status" value="1"/>
</dbReference>
<dbReference type="PANTHER" id="PTHR43133:SF8">
    <property type="entry name" value="RNA POLYMERASE SIGMA FACTOR HI_1459-RELATED"/>
    <property type="match status" value="1"/>
</dbReference>
<feature type="domain" description="RNA polymerase sigma factor 70 region 4 type 2" evidence="6">
    <location>
        <begin position="108"/>
        <end position="158"/>
    </location>
</feature>
<dbReference type="InterPro" id="IPR036388">
    <property type="entry name" value="WH-like_DNA-bd_sf"/>
</dbReference>
<dbReference type="Gene3D" id="1.10.10.10">
    <property type="entry name" value="Winged helix-like DNA-binding domain superfamily/Winged helix DNA-binding domain"/>
    <property type="match status" value="1"/>
</dbReference>
<name>A0ABT2CC97_9ACTN</name>
<evidence type="ECO:0000259" key="6">
    <source>
        <dbReference type="Pfam" id="PF08281"/>
    </source>
</evidence>
<evidence type="ECO:0000256" key="1">
    <source>
        <dbReference type="ARBA" id="ARBA00010641"/>
    </source>
</evidence>
<comment type="similarity">
    <text evidence="1">Belongs to the sigma-70 factor family. ECF subfamily.</text>
</comment>
<comment type="caution">
    <text evidence="7">The sequence shown here is derived from an EMBL/GenBank/DDBJ whole genome shotgun (WGS) entry which is preliminary data.</text>
</comment>
<keyword evidence="8" id="KW-1185">Reference proteome</keyword>
<keyword evidence="5" id="KW-0804">Transcription</keyword>
<keyword evidence="4" id="KW-0238">DNA-binding</keyword>
<dbReference type="Pfam" id="PF08281">
    <property type="entry name" value="Sigma70_r4_2"/>
    <property type="match status" value="1"/>
</dbReference>
<keyword evidence="3" id="KW-0731">Sigma factor</keyword>
<dbReference type="InterPro" id="IPR039425">
    <property type="entry name" value="RNA_pol_sigma-70-like"/>
</dbReference>
<keyword evidence="2" id="KW-0805">Transcription regulation</keyword>
<sequence>MTFKAFHEFHRKLYMRYAHIQMGTGREAEKVVDRVFADLKRRWGHVQEQPSVPDYAWKTLREEVQRWLDERGLPPQVVGTGAFTKALQRLWIHEMRDALTVLPQEIGLYAAIAKLPDRRYDVIVLRFMLGMEEDATADYLGCDKATVRSHVRHARRQIAAELGLPHHDPDHDAEQ</sequence>
<dbReference type="RefSeq" id="WP_258785385.1">
    <property type="nucleotide sequence ID" value="NZ_JANUGQ010000002.1"/>
</dbReference>
<evidence type="ECO:0000256" key="5">
    <source>
        <dbReference type="ARBA" id="ARBA00023163"/>
    </source>
</evidence>
<gene>
    <name evidence="7" type="ORF">NX801_03530</name>
</gene>
<evidence type="ECO:0000313" key="8">
    <source>
        <dbReference type="Proteomes" id="UP001431313"/>
    </source>
</evidence>
<accession>A0ABT2CC97</accession>
<reference evidence="7" key="1">
    <citation type="submission" date="2022-08" db="EMBL/GenBank/DDBJ databases">
        <authorList>
            <person name="Somphong A."/>
            <person name="Phongsopitanun W."/>
        </authorList>
    </citation>
    <scope>NUCLEOTIDE SEQUENCE</scope>
    <source>
        <strain evidence="7">LP05-1</strain>
    </source>
</reference>
<evidence type="ECO:0000256" key="3">
    <source>
        <dbReference type="ARBA" id="ARBA00023082"/>
    </source>
</evidence>
<dbReference type="InterPro" id="IPR013324">
    <property type="entry name" value="RNA_pol_sigma_r3/r4-like"/>
</dbReference>
<evidence type="ECO:0000256" key="2">
    <source>
        <dbReference type="ARBA" id="ARBA00023015"/>
    </source>
</evidence>
<dbReference type="PANTHER" id="PTHR43133">
    <property type="entry name" value="RNA POLYMERASE ECF-TYPE SIGMA FACTO"/>
    <property type="match status" value="1"/>
</dbReference>
<evidence type="ECO:0000256" key="4">
    <source>
        <dbReference type="ARBA" id="ARBA00023125"/>
    </source>
</evidence>
<dbReference type="EMBL" id="JANUGQ010000002">
    <property type="protein sequence ID" value="MCS0634742.1"/>
    <property type="molecule type" value="Genomic_DNA"/>
</dbReference>
<proteinExistence type="inferred from homology"/>
<evidence type="ECO:0000313" key="7">
    <source>
        <dbReference type="EMBL" id="MCS0634742.1"/>
    </source>
</evidence>
<protein>
    <submittedName>
        <fullName evidence="7">Sigma-70 family RNA polymerase sigma factor</fullName>
    </submittedName>
</protein>
<dbReference type="InterPro" id="IPR013249">
    <property type="entry name" value="RNA_pol_sigma70_r4_t2"/>
</dbReference>
<organism evidence="7 8">
    <name type="scientific">Streptomyces pyxinae</name>
    <dbReference type="NCBI Taxonomy" id="2970734"/>
    <lineage>
        <taxon>Bacteria</taxon>
        <taxon>Bacillati</taxon>
        <taxon>Actinomycetota</taxon>
        <taxon>Actinomycetes</taxon>
        <taxon>Kitasatosporales</taxon>
        <taxon>Streptomycetaceae</taxon>
        <taxon>Streptomyces</taxon>
    </lineage>
</organism>
<dbReference type="Proteomes" id="UP001431313">
    <property type="component" value="Unassembled WGS sequence"/>
</dbReference>